<dbReference type="GO" id="GO:0030670">
    <property type="term" value="C:phagocytic vesicle membrane"/>
    <property type="evidence" value="ECO:0007669"/>
    <property type="project" value="UniProtKB-SubCell"/>
</dbReference>
<dbReference type="EnsemblMetazoa" id="BGLB021029-RB">
    <property type="protein sequence ID" value="BGLB021029-PB"/>
    <property type="gene ID" value="BGLB021029"/>
</dbReference>
<reference evidence="3" key="1">
    <citation type="submission" date="2020-05" db="UniProtKB">
        <authorList>
            <consortium name="EnsemblMetazoa"/>
        </authorList>
    </citation>
    <scope>IDENTIFICATION</scope>
    <source>
        <strain evidence="3">BB02</strain>
    </source>
</reference>
<feature type="chain" id="PRO_5012316187" description="MACPF domain-containing protein" evidence="1">
    <location>
        <begin position="21"/>
        <end position="703"/>
    </location>
</feature>
<feature type="signal peptide" evidence="1">
    <location>
        <begin position="1"/>
        <end position="20"/>
    </location>
</feature>
<gene>
    <name evidence="3" type="primary">106054142</name>
</gene>
<evidence type="ECO:0000313" key="3">
    <source>
        <dbReference type="EnsemblMetazoa" id="BGLB021029-PB"/>
    </source>
</evidence>
<dbReference type="InterPro" id="IPR039707">
    <property type="entry name" value="MPEG1"/>
</dbReference>
<proteinExistence type="predicted"/>
<dbReference type="PROSITE" id="PS51412">
    <property type="entry name" value="MACPF_2"/>
    <property type="match status" value="1"/>
</dbReference>
<organism evidence="3 4">
    <name type="scientific">Biomphalaria glabrata</name>
    <name type="common">Bloodfluke planorb</name>
    <name type="synonym">Freshwater snail</name>
    <dbReference type="NCBI Taxonomy" id="6526"/>
    <lineage>
        <taxon>Eukaryota</taxon>
        <taxon>Metazoa</taxon>
        <taxon>Spiralia</taxon>
        <taxon>Lophotrochozoa</taxon>
        <taxon>Mollusca</taxon>
        <taxon>Gastropoda</taxon>
        <taxon>Heterobranchia</taxon>
        <taxon>Euthyneura</taxon>
        <taxon>Panpulmonata</taxon>
        <taxon>Hygrophila</taxon>
        <taxon>Lymnaeoidea</taxon>
        <taxon>Planorbidae</taxon>
        <taxon>Biomphalaria</taxon>
    </lineage>
</organism>
<dbReference type="AlphaFoldDB" id="A0A2C9KLB5"/>
<dbReference type="SMART" id="SM00457">
    <property type="entry name" value="MACPF"/>
    <property type="match status" value="1"/>
</dbReference>
<protein>
    <recommendedName>
        <fullName evidence="2">MACPF domain-containing protein</fullName>
    </recommendedName>
</protein>
<sequence length="703" mass="78594">MDERTLLFLAISLTLLAVLANSLEQKQSQESNLGAFQYDWPVGDPRRCQEQSRLSKLDVNRFEVIPGVGWDNLRNVEAGLVISYNFTQCKVTDDGNFLIPDNVFTVPIKHSRVERFAELIDNWNSATSITSKSVNVAAGSIFSISGHYSSEHEELKSKQIEENVATIRVQLRYPRYEAKLQPDSEFSPQFKSRLLSIAVMIELNQTRQAEYEAQLLVRDFGTHVLSSVTAGAALVKDDYVRTDKMSSFRESKTAYLAAASASFFNQFKLTSSYNSSYTDQQKESYSKATTYSILKSYGGPLFDLESMNLSAWTQGVDKNLVPMDRTGDPLNYLVKPQLLPELPYSTVDALEKVVRRSIEMYYEMNTYRGCTKIGDPNFSYVANVDDGSCGAKAANLPFGGVYQTCSVYGSTLRQNPCDDLQHVNPKTGSYSCPSNYSAILIQTFYKRGIIEFDKVCRGCGFLWLSTCCDNRQYESTAEYSAYWCAATSPVPPNSGYLFGGFYRPTQDNPLTGSTNCPPTFYPRIILTDVTLCLSDDFEQSIRVAIPFGGFFSCKSGNPLAVYLLNFTNELQSNMSQNIDGSTSYPMRCPDGYSQHLATIDSGCSINFCAKTGSMTKTPLPPIRRPPFMPKPDAIYNYEEKYVFNPQTLVWMKNEKATYYEETNNITVNAINDANSKTLKGSSAVTKYTVTVTFSSMLVAVTLL</sequence>
<evidence type="ECO:0000256" key="1">
    <source>
        <dbReference type="SAM" id="SignalP"/>
    </source>
</evidence>
<accession>A0A2C9KLB5</accession>
<dbReference type="VEuPathDB" id="VectorBase:BGLAX_029278"/>
<dbReference type="InterPro" id="IPR020864">
    <property type="entry name" value="MACPF"/>
</dbReference>
<dbReference type="Proteomes" id="UP000076420">
    <property type="component" value="Unassembled WGS sequence"/>
</dbReference>
<feature type="domain" description="MACPF" evidence="2">
    <location>
        <begin position="41"/>
        <end position="365"/>
    </location>
</feature>
<name>A0A2C9KLB5_BIOGL</name>
<keyword evidence="1" id="KW-0732">Signal</keyword>
<evidence type="ECO:0000313" key="4">
    <source>
        <dbReference type="Proteomes" id="UP000076420"/>
    </source>
</evidence>
<dbReference type="PANTHER" id="PTHR31463">
    <property type="entry name" value="MACROPHAGE-EXPRESSED GENE 1 PROTEIN"/>
    <property type="match status" value="1"/>
</dbReference>
<dbReference type="GO" id="GO:0045087">
    <property type="term" value="P:innate immune response"/>
    <property type="evidence" value="ECO:0007669"/>
    <property type="project" value="UniProtKB-KW"/>
</dbReference>
<dbReference type="Pfam" id="PF01823">
    <property type="entry name" value="MACPF"/>
    <property type="match status" value="1"/>
</dbReference>
<dbReference type="PANTHER" id="PTHR31463:SF1">
    <property type="entry name" value="MACROPHAGE-EXPRESSED GENE 1 PROTEIN"/>
    <property type="match status" value="1"/>
</dbReference>
<dbReference type="CDD" id="cd22579">
    <property type="entry name" value="MPEG1_P2"/>
    <property type="match status" value="1"/>
</dbReference>
<dbReference type="KEGG" id="bgt:106054142"/>
<evidence type="ECO:0000259" key="2">
    <source>
        <dbReference type="PROSITE" id="PS51412"/>
    </source>
</evidence>
<dbReference type="VEuPathDB" id="VectorBase:BGLB021029"/>
<dbReference type="GO" id="GO:0002250">
    <property type="term" value="P:adaptive immune response"/>
    <property type="evidence" value="ECO:0007669"/>
    <property type="project" value="UniProtKB-KW"/>
</dbReference>